<gene>
    <name evidence="3" type="ORF">R9Z33_03250</name>
</gene>
<feature type="transmembrane region" description="Helical" evidence="2">
    <location>
        <begin position="12"/>
        <end position="29"/>
    </location>
</feature>
<dbReference type="RefSeq" id="WP_318649875.1">
    <property type="nucleotide sequence ID" value="NZ_CP137852.1"/>
</dbReference>
<protein>
    <submittedName>
        <fullName evidence="3">Uncharacterized protein</fullName>
    </submittedName>
</protein>
<dbReference type="Proteomes" id="UP001305521">
    <property type="component" value="Chromosome"/>
</dbReference>
<sequence>MFSSFAHVSPHLLGLFMLALACVPLVFVVQDRKRRAAEQKRMTQLRREARVAAELQGRGPQQPLVDGWVSQAPR</sequence>
<evidence type="ECO:0000256" key="2">
    <source>
        <dbReference type="SAM" id="Phobius"/>
    </source>
</evidence>
<organism evidence="3 4">
    <name type="scientific">Sediminicoccus rosea</name>
    <dbReference type="NCBI Taxonomy" id="1225128"/>
    <lineage>
        <taxon>Bacteria</taxon>
        <taxon>Pseudomonadati</taxon>
        <taxon>Pseudomonadota</taxon>
        <taxon>Alphaproteobacteria</taxon>
        <taxon>Acetobacterales</taxon>
        <taxon>Roseomonadaceae</taxon>
        <taxon>Sediminicoccus</taxon>
    </lineage>
</organism>
<keyword evidence="2" id="KW-0812">Transmembrane</keyword>
<keyword evidence="4" id="KW-1185">Reference proteome</keyword>
<evidence type="ECO:0000313" key="4">
    <source>
        <dbReference type="Proteomes" id="UP001305521"/>
    </source>
</evidence>
<proteinExistence type="predicted"/>
<evidence type="ECO:0000313" key="3">
    <source>
        <dbReference type="EMBL" id="WPB85897.1"/>
    </source>
</evidence>
<accession>A0ABZ0PKA4</accession>
<dbReference type="EMBL" id="CP137852">
    <property type="protein sequence ID" value="WPB85897.1"/>
    <property type="molecule type" value="Genomic_DNA"/>
</dbReference>
<name>A0ABZ0PKA4_9PROT</name>
<reference evidence="3 4" key="1">
    <citation type="submission" date="2023-11" db="EMBL/GenBank/DDBJ databases">
        <title>Arctic aerobic anoxygenic photoheterotroph Sediminicoccus rosea KRV36 adapts its photosynthesis to long days of polar summer.</title>
        <authorList>
            <person name="Tomasch J."/>
            <person name="Kopejtka K."/>
            <person name="Bily T."/>
            <person name="Gardiner A.T."/>
            <person name="Gardian Z."/>
            <person name="Shivaramu S."/>
            <person name="Koblizek M."/>
            <person name="Engelhardt F."/>
            <person name="Kaftan D."/>
        </authorList>
    </citation>
    <scope>NUCLEOTIDE SEQUENCE [LARGE SCALE GENOMIC DNA]</scope>
    <source>
        <strain evidence="3 4">R-30</strain>
    </source>
</reference>
<keyword evidence="2" id="KW-0472">Membrane</keyword>
<evidence type="ECO:0000256" key="1">
    <source>
        <dbReference type="SAM" id="MobiDB-lite"/>
    </source>
</evidence>
<feature type="region of interest" description="Disordered" evidence="1">
    <location>
        <begin position="52"/>
        <end position="74"/>
    </location>
</feature>
<keyword evidence="2" id="KW-1133">Transmembrane helix</keyword>